<keyword evidence="2" id="KW-0378">Hydrolase</keyword>
<dbReference type="PANTHER" id="PTHR42977:SF1">
    <property type="entry name" value="BLR6576 PROTEIN"/>
    <property type="match status" value="1"/>
</dbReference>
<reference evidence="2 3" key="1">
    <citation type="submission" date="2024-09" db="EMBL/GenBank/DDBJ databases">
        <authorList>
            <person name="Sun Q."/>
            <person name="Mori K."/>
        </authorList>
    </citation>
    <scope>NUCLEOTIDE SEQUENCE [LARGE SCALE GENOMIC DNA]</scope>
    <source>
        <strain evidence="2 3">CGMCC 1.15906</strain>
    </source>
</reference>
<keyword evidence="3" id="KW-1185">Reference proteome</keyword>
<dbReference type="PRINTS" id="PR00111">
    <property type="entry name" value="ABHYDROLASE"/>
</dbReference>
<dbReference type="PRINTS" id="PR00412">
    <property type="entry name" value="EPOXHYDRLASE"/>
</dbReference>
<dbReference type="InterPro" id="IPR029058">
    <property type="entry name" value="AB_hydrolase_fold"/>
</dbReference>
<dbReference type="Gene3D" id="3.40.50.1820">
    <property type="entry name" value="alpha/beta hydrolase"/>
    <property type="match status" value="1"/>
</dbReference>
<feature type="domain" description="AB hydrolase-1" evidence="1">
    <location>
        <begin position="26"/>
        <end position="270"/>
    </location>
</feature>
<evidence type="ECO:0000313" key="3">
    <source>
        <dbReference type="Proteomes" id="UP001589890"/>
    </source>
</evidence>
<dbReference type="GO" id="GO:0016787">
    <property type="term" value="F:hydrolase activity"/>
    <property type="evidence" value="ECO:0007669"/>
    <property type="project" value="UniProtKB-KW"/>
</dbReference>
<evidence type="ECO:0000313" key="2">
    <source>
        <dbReference type="EMBL" id="MFC0628669.1"/>
    </source>
</evidence>
<gene>
    <name evidence="2" type="ORF">ACFFGN_31665</name>
</gene>
<comment type="caution">
    <text evidence="2">The sequence shown here is derived from an EMBL/GenBank/DDBJ whole genome shotgun (WGS) entry which is preliminary data.</text>
</comment>
<name>A0ABV6QVK6_9ACTN</name>
<dbReference type="InterPro" id="IPR000073">
    <property type="entry name" value="AB_hydrolase_1"/>
</dbReference>
<evidence type="ECO:0000259" key="1">
    <source>
        <dbReference type="Pfam" id="PF00561"/>
    </source>
</evidence>
<proteinExistence type="predicted"/>
<accession>A0ABV6QVK6</accession>
<dbReference type="InterPro" id="IPR051340">
    <property type="entry name" value="Haloalkane_dehalogenase"/>
</dbReference>
<dbReference type="RefSeq" id="WP_380055397.1">
    <property type="nucleotide sequence ID" value="NZ_JBHLTC010000040.1"/>
</dbReference>
<sequence length="290" mass="32467">MTTHHRTIQVNGHEIFYREAGAADAPVILLLHGFPTSSHMFRNLIPLLAGQYRVIAPDHLGFGYSAMPSADEFEYNFATLATMTTAFTEALGLSSYAVYGQDYGAPIAWRMALAHPERITAVITQNGNAYEDGLVERMWSDVHAYAEDPSPENARAVATMQSPELVKWQYLHGVPDPTLVSPDTWTHDLALLARPGAERVQLDIIRSYVDNFRLYPKFQEYFRTSQVPLLATWGEFDEIFPPAGAKAFARDLPDAEIHLLPTGHFALETHATEIAELILDFLARRLPARN</sequence>
<dbReference type="Pfam" id="PF00561">
    <property type="entry name" value="Abhydrolase_1"/>
    <property type="match status" value="1"/>
</dbReference>
<dbReference type="InterPro" id="IPR000639">
    <property type="entry name" value="Epox_hydrolase-like"/>
</dbReference>
<dbReference type="EMBL" id="JBHLTC010000040">
    <property type="protein sequence ID" value="MFC0628669.1"/>
    <property type="molecule type" value="Genomic_DNA"/>
</dbReference>
<dbReference type="PANTHER" id="PTHR42977">
    <property type="entry name" value="HYDROLASE-RELATED"/>
    <property type="match status" value="1"/>
</dbReference>
<organism evidence="2 3">
    <name type="scientific">Kribbella deserti</name>
    <dbReference type="NCBI Taxonomy" id="1926257"/>
    <lineage>
        <taxon>Bacteria</taxon>
        <taxon>Bacillati</taxon>
        <taxon>Actinomycetota</taxon>
        <taxon>Actinomycetes</taxon>
        <taxon>Propionibacteriales</taxon>
        <taxon>Kribbellaceae</taxon>
        <taxon>Kribbella</taxon>
    </lineage>
</organism>
<dbReference type="Proteomes" id="UP001589890">
    <property type="component" value="Unassembled WGS sequence"/>
</dbReference>
<protein>
    <submittedName>
        <fullName evidence="2">Alpha/beta fold hydrolase</fullName>
    </submittedName>
</protein>
<dbReference type="SUPFAM" id="SSF53474">
    <property type="entry name" value="alpha/beta-Hydrolases"/>
    <property type="match status" value="1"/>
</dbReference>